<comment type="caution">
    <text evidence="2">The sequence shown here is derived from an EMBL/GenBank/DDBJ whole genome shotgun (WGS) entry which is preliminary data.</text>
</comment>
<dbReference type="PANTHER" id="PTHR43283">
    <property type="entry name" value="BETA-LACTAMASE-RELATED"/>
    <property type="match status" value="1"/>
</dbReference>
<keyword evidence="3" id="KW-1185">Reference proteome</keyword>
<dbReference type="Gene3D" id="3.40.710.10">
    <property type="entry name" value="DD-peptidase/beta-lactamase superfamily"/>
    <property type="match status" value="1"/>
</dbReference>
<organism evidence="2 3">
    <name type="scientific">Pseudonocardia xishanensis</name>
    <dbReference type="NCBI Taxonomy" id="630995"/>
    <lineage>
        <taxon>Bacteria</taxon>
        <taxon>Bacillati</taxon>
        <taxon>Actinomycetota</taxon>
        <taxon>Actinomycetes</taxon>
        <taxon>Pseudonocardiales</taxon>
        <taxon>Pseudonocardiaceae</taxon>
        <taxon>Pseudonocardia</taxon>
    </lineage>
</organism>
<dbReference type="PANTHER" id="PTHR43283:SF3">
    <property type="entry name" value="BETA-LACTAMASE FAMILY PROTEIN (AFU_ORTHOLOGUE AFUA_5G07500)"/>
    <property type="match status" value="1"/>
</dbReference>
<dbReference type="SUPFAM" id="SSF56601">
    <property type="entry name" value="beta-lactamase/transpeptidase-like"/>
    <property type="match status" value="1"/>
</dbReference>
<dbReference type="GO" id="GO:0016787">
    <property type="term" value="F:hydrolase activity"/>
    <property type="evidence" value="ECO:0007669"/>
    <property type="project" value="UniProtKB-KW"/>
</dbReference>
<proteinExistence type="predicted"/>
<feature type="domain" description="Beta-lactamase-related" evidence="1">
    <location>
        <begin position="5"/>
        <end position="368"/>
    </location>
</feature>
<dbReference type="InterPro" id="IPR001466">
    <property type="entry name" value="Beta-lactam-related"/>
</dbReference>
<evidence type="ECO:0000259" key="1">
    <source>
        <dbReference type="Pfam" id="PF00144"/>
    </source>
</evidence>
<dbReference type="RefSeq" id="WP_345420797.1">
    <property type="nucleotide sequence ID" value="NZ_BAABGT010000057.1"/>
</dbReference>
<dbReference type="Pfam" id="PF00144">
    <property type="entry name" value="Beta-lactamase"/>
    <property type="match status" value="1"/>
</dbReference>
<accession>A0ABP8RVT5</accession>
<protein>
    <submittedName>
        <fullName evidence="2">Serine hydrolase domain-containing protein</fullName>
    </submittedName>
</protein>
<dbReference type="EMBL" id="BAABGT010000057">
    <property type="protein sequence ID" value="GAA4550494.1"/>
    <property type="molecule type" value="Genomic_DNA"/>
</dbReference>
<evidence type="ECO:0000313" key="3">
    <source>
        <dbReference type="Proteomes" id="UP001501598"/>
    </source>
</evidence>
<sequence length="384" mass="41369">MKAEIDELLRAAVDRGDVPNAVAVAADRDGVIYEGGAGPRAVGSADAAGPDTTFRLASMTKMITTAAVHRLVEQGRIDLDAPVASYRPEFDDLMVLESVEGDTPKLRPPASRATVRQLASHTSGLGYWFWNADLVAWEAATGVPNVLAGDARAFTAPLVADPGTKIVYGHSTDWLGLILETVSGQSIDVHLKESILEPLGMASTAFAIPEDQRAGLSPVHVKGEAGAWVATDIDWPREPDWWPGGHGLYSTPRDYLRFQRMLLSGGELDSVRVLSRESVDAAFSNQVGELTMPEVIPTASPMHSCDFPTGPGRVWGLGLMLNTQQEAGMRAPWSGAWAGLCNSHFWVDRTTGVTGAIYSQFLPFVTPESMELYAEFEKALYTGL</sequence>
<reference evidence="3" key="1">
    <citation type="journal article" date="2019" name="Int. J. Syst. Evol. Microbiol.">
        <title>The Global Catalogue of Microorganisms (GCM) 10K type strain sequencing project: providing services to taxonomists for standard genome sequencing and annotation.</title>
        <authorList>
            <consortium name="The Broad Institute Genomics Platform"/>
            <consortium name="The Broad Institute Genome Sequencing Center for Infectious Disease"/>
            <person name="Wu L."/>
            <person name="Ma J."/>
        </authorList>
    </citation>
    <scope>NUCLEOTIDE SEQUENCE [LARGE SCALE GENOMIC DNA]</scope>
    <source>
        <strain evidence="3">JCM 17906</strain>
    </source>
</reference>
<keyword evidence="2" id="KW-0378">Hydrolase</keyword>
<gene>
    <name evidence="2" type="ORF">GCM10023175_40750</name>
</gene>
<evidence type="ECO:0000313" key="2">
    <source>
        <dbReference type="EMBL" id="GAA4550494.1"/>
    </source>
</evidence>
<dbReference type="Proteomes" id="UP001501598">
    <property type="component" value="Unassembled WGS sequence"/>
</dbReference>
<dbReference type="InterPro" id="IPR012338">
    <property type="entry name" value="Beta-lactam/transpept-like"/>
</dbReference>
<dbReference type="InterPro" id="IPR050789">
    <property type="entry name" value="Diverse_Enzym_Activities"/>
</dbReference>
<name>A0ABP8RVT5_9PSEU</name>